<protein>
    <submittedName>
        <fullName evidence="1">Uncharacterized protein</fullName>
    </submittedName>
</protein>
<dbReference type="Proteomes" id="UP000016620">
    <property type="component" value="Unassembled WGS sequence"/>
</dbReference>
<comment type="caution">
    <text evidence="1">The sequence shown here is derived from an EMBL/GenBank/DDBJ whole genome shotgun (WGS) entry which is preliminary data.</text>
</comment>
<name>U2GII9_9BACT</name>
<dbReference type="PATRIC" id="fig|1242968.3.peg.1417"/>
<evidence type="ECO:0000313" key="2">
    <source>
        <dbReference type="Proteomes" id="UP000016620"/>
    </source>
</evidence>
<gene>
    <name evidence="1" type="ORF">UNSWCS_497</name>
</gene>
<sequence>MRIARMPKYKFDLSIQNLKFSANKHLKINKFCGSLNLNSHAKFSLNSPLISNLINASKKPNL</sequence>
<reference evidence="1 2" key="1">
    <citation type="journal article" date="2013" name="BMC Genomics">
        <title>Comparative genomics of Campylobacter concisus isolates reveals genetic diversity and provides insights into disease association.</title>
        <authorList>
            <person name="Deshpande N.P."/>
            <person name="Kaakoush N.O."/>
            <person name="Wilkins M.R."/>
            <person name="Mitchell H.M."/>
        </authorList>
    </citation>
    <scope>NUCLEOTIDE SEQUENCE [LARGE SCALE GENOMIC DNA]</scope>
    <source>
        <strain evidence="1 2">UNSWCS</strain>
    </source>
</reference>
<accession>U2GII9</accession>
<proteinExistence type="predicted"/>
<evidence type="ECO:0000313" key="1">
    <source>
        <dbReference type="EMBL" id="ERJ27899.1"/>
    </source>
</evidence>
<organism evidence="1 2">
    <name type="scientific">Campylobacter concisus UNSWCS</name>
    <dbReference type="NCBI Taxonomy" id="1242968"/>
    <lineage>
        <taxon>Bacteria</taxon>
        <taxon>Pseudomonadati</taxon>
        <taxon>Campylobacterota</taxon>
        <taxon>Epsilonproteobacteria</taxon>
        <taxon>Campylobacterales</taxon>
        <taxon>Campylobacteraceae</taxon>
        <taxon>Campylobacter</taxon>
    </lineage>
</organism>
<dbReference type="AlphaFoldDB" id="U2GII9"/>
<dbReference type="EMBL" id="ANNG01000030">
    <property type="protein sequence ID" value="ERJ27899.1"/>
    <property type="molecule type" value="Genomic_DNA"/>
</dbReference>